<reference evidence="8 9" key="1">
    <citation type="submission" date="2019-01" db="EMBL/GenBank/DDBJ databases">
        <title>Nocardioides guangzhouensis sp. nov., an actinobacterium isolated from soil.</title>
        <authorList>
            <person name="Fu Y."/>
            <person name="Cai Y."/>
            <person name="Lin Z."/>
            <person name="Chen P."/>
        </authorList>
    </citation>
    <scope>NUCLEOTIDE SEQUENCE [LARGE SCALE GENOMIC DNA]</scope>
    <source>
        <strain evidence="8 9">130</strain>
    </source>
</reference>
<comment type="caution">
    <text evidence="8">The sequence shown here is derived from an EMBL/GenBank/DDBJ whole genome shotgun (WGS) entry which is preliminary data.</text>
</comment>
<dbReference type="PANTHER" id="PTHR43133">
    <property type="entry name" value="RNA POLYMERASE ECF-TYPE SIGMA FACTO"/>
    <property type="match status" value="1"/>
</dbReference>
<keyword evidence="3" id="KW-0731">Sigma factor</keyword>
<keyword evidence="9" id="KW-1185">Reference proteome</keyword>
<feature type="domain" description="RNA polymerase sigma factor 70 region 4 type 2" evidence="7">
    <location>
        <begin position="109"/>
        <end position="159"/>
    </location>
</feature>
<dbReference type="GO" id="GO:0003677">
    <property type="term" value="F:DNA binding"/>
    <property type="evidence" value="ECO:0007669"/>
    <property type="project" value="UniProtKB-KW"/>
</dbReference>
<feature type="domain" description="RNA polymerase sigma-70 region 2" evidence="6">
    <location>
        <begin position="24"/>
        <end position="82"/>
    </location>
</feature>
<dbReference type="InterPro" id="IPR036388">
    <property type="entry name" value="WH-like_DNA-bd_sf"/>
</dbReference>
<dbReference type="GO" id="GO:0006352">
    <property type="term" value="P:DNA-templated transcription initiation"/>
    <property type="evidence" value="ECO:0007669"/>
    <property type="project" value="InterPro"/>
</dbReference>
<comment type="similarity">
    <text evidence="1">Belongs to the sigma-70 factor family. ECF subfamily.</text>
</comment>
<organism evidence="8 9">
    <name type="scientific">Nocardioides guangzhouensis</name>
    <dbReference type="NCBI Taxonomy" id="2497878"/>
    <lineage>
        <taxon>Bacteria</taxon>
        <taxon>Bacillati</taxon>
        <taxon>Actinomycetota</taxon>
        <taxon>Actinomycetes</taxon>
        <taxon>Propionibacteriales</taxon>
        <taxon>Nocardioidaceae</taxon>
        <taxon>Nocardioides</taxon>
    </lineage>
</organism>
<sequence length="179" mass="19675">MAVRDTAAATAFTEFASARSANLFRTAYLILGGDHQLAQDLVQESLIKTYLAWPRIRDLSKAEAYARRTIVTTAISWRRRRSFHERPTDLLPETAVPDSGEAVTTHASMLAQLRSLPPRQRAAIVLRYYQDLSEAQTADVMGCSVGAVKSHVSTGLARLRQGLGQAFDETAPAEREATS</sequence>
<evidence type="ECO:0000259" key="7">
    <source>
        <dbReference type="Pfam" id="PF08281"/>
    </source>
</evidence>
<protein>
    <submittedName>
        <fullName evidence="8">SigE family RNA polymerase sigma factor</fullName>
    </submittedName>
</protein>
<dbReference type="PANTHER" id="PTHR43133:SF50">
    <property type="entry name" value="ECF RNA POLYMERASE SIGMA FACTOR SIGM"/>
    <property type="match status" value="1"/>
</dbReference>
<gene>
    <name evidence="8" type="ORF">EKO23_11195</name>
</gene>
<dbReference type="CDD" id="cd06171">
    <property type="entry name" value="Sigma70_r4"/>
    <property type="match status" value="1"/>
</dbReference>
<dbReference type="InterPro" id="IPR013249">
    <property type="entry name" value="RNA_pol_sigma70_r4_t2"/>
</dbReference>
<dbReference type="InterPro" id="IPR014284">
    <property type="entry name" value="RNA_pol_sigma-70_dom"/>
</dbReference>
<dbReference type="Pfam" id="PF08281">
    <property type="entry name" value="Sigma70_r4_2"/>
    <property type="match status" value="1"/>
</dbReference>
<dbReference type="InterPro" id="IPR039425">
    <property type="entry name" value="RNA_pol_sigma-70-like"/>
</dbReference>
<evidence type="ECO:0000259" key="6">
    <source>
        <dbReference type="Pfam" id="PF04542"/>
    </source>
</evidence>
<evidence type="ECO:0000313" key="8">
    <source>
        <dbReference type="EMBL" id="RYP85870.1"/>
    </source>
</evidence>
<evidence type="ECO:0000256" key="5">
    <source>
        <dbReference type="ARBA" id="ARBA00023163"/>
    </source>
</evidence>
<evidence type="ECO:0000256" key="2">
    <source>
        <dbReference type="ARBA" id="ARBA00023015"/>
    </source>
</evidence>
<dbReference type="GO" id="GO:0016987">
    <property type="term" value="F:sigma factor activity"/>
    <property type="evidence" value="ECO:0007669"/>
    <property type="project" value="UniProtKB-KW"/>
</dbReference>
<dbReference type="OrthoDB" id="3688906at2"/>
<proteinExistence type="inferred from homology"/>
<dbReference type="Gene3D" id="1.10.10.10">
    <property type="entry name" value="Winged helix-like DNA-binding domain superfamily/Winged helix DNA-binding domain"/>
    <property type="match status" value="1"/>
</dbReference>
<dbReference type="RefSeq" id="WP_134717237.1">
    <property type="nucleotide sequence ID" value="NZ_SDKM01000014.1"/>
</dbReference>
<evidence type="ECO:0000256" key="1">
    <source>
        <dbReference type="ARBA" id="ARBA00010641"/>
    </source>
</evidence>
<accession>A0A4Q4ZCT4</accession>
<dbReference type="EMBL" id="SDKM01000014">
    <property type="protein sequence ID" value="RYP85870.1"/>
    <property type="molecule type" value="Genomic_DNA"/>
</dbReference>
<dbReference type="InterPro" id="IPR014325">
    <property type="entry name" value="RNA_pol_sigma-E_actinobac"/>
</dbReference>
<dbReference type="SUPFAM" id="SSF88946">
    <property type="entry name" value="Sigma2 domain of RNA polymerase sigma factors"/>
    <property type="match status" value="1"/>
</dbReference>
<keyword evidence="2" id="KW-0805">Transcription regulation</keyword>
<evidence type="ECO:0000256" key="4">
    <source>
        <dbReference type="ARBA" id="ARBA00023125"/>
    </source>
</evidence>
<keyword evidence="5" id="KW-0804">Transcription</keyword>
<dbReference type="AlphaFoldDB" id="A0A4Q4ZCT4"/>
<dbReference type="NCBIfam" id="TIGR02937">
    <property type="entry name" value="sigma70-ECF"/>
    <property type="match status" value="1"/>
</dbReference>
<dbReference type="SUPFAM" id="SSF88659">
    <property type="entry name" value="Sigma3 and sigma4 domains of RNA polymerase sigma factors"/>
    <property type="match status" value="1"/>
</dbReference>
<dbReference type="NCBIfam" id="TIGR02983">
    <property type="entry name" value="SigE-fam_strep"/>
    <property type="match status" value="1"/>
</dbReference>
<dbReference type="InterPro" id="IPR007627">
    <property type="entry name" value="RNA_pol_sigma70_r2"/>
</dbReference>
<dbReference type="InterPro" id="IPR013325">
    <property type="entry name" value="RNA_pol_sigma_r2"/>
</dbReference>
<dbReference type="InterPro" id="IPR013324">
    <property type="entry name" value="RNA_pol_sigma_r3/r4-like"/>
</dbReference>
<name>A0A4Q4ZCT4_9ACTN</name>
<evidence type="ECO:0000256" key="3">
    <source>
        <dbReference type="ARBA" id="ARBA00023082"/>
    </source>
</evidence>
<evidence type="ECO:0000313" key="9">
    <source>
        <dbReference type="Proteomes" id="UP000295198"/>
    </source>
</evidence>
<keyword evidence="4" id="KW-0238">DNA-binding</keyword>
<dbReference type="Pfam" id="PF04542">
    <property type="entry name" value="Sigma70_r2"/>
    <property type="match status" value="1"/>
</dbReference>
<dbReference type="Gene3D" id="1.10.1740.10">
    <property type="match status" value="1"/>
</dbReference>
<dbReference type="Proteomes" id="UP000295198">
    <property type="component" value="Unassembled WGS sequence"/>
</dbReference>